<gene>
    <name evidence="2" type="ORF">QBC42DRAFT_311835</name>
</gene>
<dbReference type="AlphaFoldDB" id="A0AAV9HEX8"/>
<organism evidence="2 3">
    <name type="scientific">Cladorrhinum samala</name>
    <dbReference type="NCBI Taxonomy" id="585594"/>
    <lineage>
        <taxon>Eukaryota</taxon>
        <taxon>Fungi</taxon>
        <taxon>Dikarya</taxon>
        <taxon>Ascomycota</taxon>
        <taxon>Pezizomycotina</taxon>
        <taxon>Sordariomycetes</taxon>
        <taxon>Sordariomycetidae</taxon>
        <taxon>Sordariales</taxon>
        <taxon>Podosporaceae</taxon>
        <taxon>Cladorrhinum</taxon>
    </lineage>
</organism>
<dbReference type="Proteomes" id="UP001321749">
    <property type="component" value="Unassembled WGS sequence"/>
</dbReference>
<sequence length="201" mass="21848">MPSLNEHDNTCLLVGLGQNPGLGSQGVKPTDTPSDSIASDIELPSKDNGEEILLLIEAYRDEPCSLRNIRRDGLRDCINASRAAFDPRDTKAGSDPAISDGLTTEAGDAVSERPLSPLPNNASSSAAALSGCHHSTDDVQCRCLKDSHLDRANVYYSGIARRINEARASNRSIVEPYPVVEVFGVTIDREYLFRTWWGYKG</sequence>
<comment type="caution">
    <text evidence="2">The sequence shown here is derived from an EMBL/GenBank/DDBJ whole genome shotgun (WGS) entry which is preliminary data.</text>
</comment>
<protein>
    <submittedName>
        <fullName evidence="2">Uncharacterized protein</fullName>
    </submittedName>
</protein>
<name>A0AAV9HEX8_9PEZI</name>
<evidence type="ECO:0000313" key="2">
    <source>
        <dbReference type="EMBL" id="KAK4459424.1"/>
    </source>
</evidence>
<reference evidence="2" key="1">
    <citation type="journal article" date="2023" name="Mol. Phylogenet. Evol.">
        <title>Genome-scale phylogeny and comparative genomics of the fungal order Sordariales.</title>
        <authorList>
            <person name="Hensen N."/>
            <person name="Bonometti L."/>
            <person name="Westerberg I."/>
            <person name="Brannstrom I.O."/>
            <person name="Guillou S."/>
            <person name="Cros-Aarteil S."/>
            <person name="Calhoun S."/>
            <person name="Haridas S."/>
            <person name="Kuo A."/>
            <person name="Mondo S."/>
            <person name="Pangilinan J."/>
            <person name="Riley R."/>
            <person name="LaButti K."/>
            <person name="Andreopoulos B."/>
            <person name="Lipzen A."/>
            <person name="Chen C."/>
            <person name="Yan M."/>
            <person name="Daum C."/>
            <person name="Ng V."/>
            <person name="Clum A."/>
            <person name="Steindorff A."/>
            <person name="Ohm R.A."/>
            <person name="Martin F."/>
            <person name="Silar P."/>
            <person name="Natvig D.O."/>
            <person name="Lalanne C."/>
            <person name="Gautier V."/>
            <person name="Ament-Velasquez S.L."/>
            <person name="Kruys A."/>
            <person name="Hutchinson M.I."/>
            <person name="Powell A.J."/>
            <person name="Barry K."/>
            <person name="Miller A.N."/>
            <person name="Grigoriev I.V."/>
            <person name="Debuchy R."/>
            <person name="Gladieux P."/>
            <person name="Hiltunen Thoren M."/>
            <person name="Johannesson H."/>
        </authorList>
    </citation>
    <scope>NUCLEOTIDE SEQUENCE</scope>
    <source>
        <strain evidence="2">PSN324</strain>
    </source>
</reference>
<feature type="compositionally biased region" description="Low complexity" evidence="1">
    <location>
        <begin position="114"/>
        <end position="129"/>
    </location>
</feature>
<keyword evidence="3" id="KW-1185">Reference proteome</keyword>
<evidence type="ECO:0000256" key="1">
    <source>
        <dbReference type="SAM" id="MobiDB-lite"/>
    </source>
</evidence>
<proteinExistence type="predicted"/>
<accession>A0AAV9HEX8</accession>
<evidence type="ECO:0000313" key="3">
    <source>
        <dbReference type="Proteomes" id="UP001321749"/>
    </source>
</evidence>
<reference evidence="2" key="2">
    <citation type="submission" date="2023-06" db="EMBL/GenBank/DDBJ databases">
        <authorList>
            <consortium name="Lawrence Berkeley National Laboratory"/>
            <person name="Mondo S.J."/>
            <person name="Hensen N."/>
            <person name="Bonometti L."/>
            <person name="Westerberg I."/>
            <person name="Brannstrom I.O."/>
            <person name="Guillou S."/>
            <person name="Cros-Aarteil S."/>
            <person name="Calhoun S."/>
            <person name="Haridas S."/>
            <person name="Kuo A."/>
            <person name="Pangilinan J."/>
            <person name="Riley R."/>
            <person name="Labutti K."/>
            <person name="Andreopoulos B."/>
            <person name="Lipzen A."/>
            <person name="Chen C."/>
            <person name="Yanf M."/>
            <person name="Daum C."/>
            <person name="Ng V."/>
            <person name="Clum A."/>
            <person name="Steindorff A."/>
            <person name="Ohm R."/>
            <person name="Martin F."/>
            <person name="Silar P."/>
            <person name="Natvig D."/>
            <person name="Lalanne C."/>
            <person name="Gautier V."/>
            <person name="Ament-Velasquez S.L."/>
            <person name="Kruys A."/>
            <person name="Hutchinson M.I."/>
            <person name="Powell A.J."/>
            <person name="Barry K."/>
            <person name="Miller A.N."/>
            <person name="Grigoriev I.V."/>
            <person name="Debuchy R."/>
            <person name="Gladieux P."/>
            <person name="Thoren M.H."/>
            <person name="Johannesson H."/>
        </authorList>
    </citation>
    <scope>NUCLEOTIDE SEQUENCE</scope>
    <source>
        <strain evidence="2">PSN324</strain>
    </source>
</reference>
<feature type="region of interest" description="Disordered" evidence="1">
    <location>
        <begin position="110"/>
        <end position="129"/>
    </location>
</feature>
<dbReference type="EMBL" id="MU865037">
    <property type="protein sequence ID" value="KAK4459424.1"/>
    <property type="molecule type" value="Genomic_DNA"/>
</dbReference>